<dbReference type="PROSITE" id="PS50109">
    <property type="entry name" value="HIS_KIN"/>
    <property type="match status" value="1"/>
</dbReference>
<dbReference type="EC" id="2.7.13.3" evidence="2"/>
<comment type="catalytic activity">
    <reaction evidence="1">
        <text>ATP + protein L-histidine = ADP + protein N-phospho-L-histidine.</text>
        <dbReference type="EC" id="2.7.13.3"/>
    </reaction>
</comment>
<dbReference type="EMBL" id="NJIH01000022">
    <property type="protein sequence ID" value="OWT53399.1"/>
    <property type="molecule type" value="Genomic_DNA"/>
</dbReference>
<dbReference type="Proteomes" id="UP000214603">
    <property type="component" value="Unassembled WGS sequence"/>
</dbReference>
<dbReference type="InterPro" id="IPR003594">
    <property type="entry name" value="HATPase_dom"/>
</dbReference>
<dbReference type="InterPro" id="IPR003661">
    <property type="entry name" value="HisK_dim/P_dom"/>
</dbReference>
<keyword evidence="3" id="KW-0597">Phosphoprotein</keyword>
<dbReference type="Gene3D" id="3.30.565.10">
    <property type="entry name" value="Histidine kinase-like ATPase, C-terminal domain"/>
    <property type="match status" value="1"/>
</dbReference>
<dbReference type="PANTHER" id="PTHR43047">
    <property type="entry name" value="TWO-COMPONENT HISTIDINE PROTEIN KINASE"/>
    <property type="match status" value="1"/>
</dbReference>
<evidence type="ECO:0000256" key="5">
    <source>
        <dbReference type="ARBA" id="ARBA00022777"/>
    </source>
</evidence>
<comment type="caution">
    <text evidence="9">The sequence shown here is derived from an EMBL/GenBank/DDBJ whole genome shotgun (WGS) entry which is preliminary data.</text>
</comment>
<evidence type="ECO:0000313" key="10">
    <source>
        <dbReference type="Proteomes" id="UP000214603"/>
    </source>
</evidence>
<accession>A0A225M370</accession>
<dbReference type="InterPro" id="IPR004358">
    <property type="entry name" value="Sig_transdc_His_kin-like_C"/>
</dbReference>
<dbReference type="PANTHER" id="PTHR43047:SF64">
    <property type="entry name" value="HISTIDINE KINASE CONTAINING CHEY-HOMOLOGOUS RECEIVER DOMAIN AND PAS DOMAIN-RELATED"/>
    <property type="match status" value="1"/>
</dbReference>
<evidence type="ECO:0000313" key="9">
    <source>
        <dbReference type="EMBL" id="OWT53399.1"/>
    </source>
</evidence>
<feature type="transmembrane region" description="Helical" evidence="7">
    <location>
        <begin position="366"/>
        <end position="383"/>
    </location>
</feature>
<evidence type="ECO:0000256" key="7">
    <source>
        <dbReference type="SAM" id="Phobius"/>
    </source>
</evidence>
<keyword evidence="7" id="KW-0472">Membrane</keyword>
<evidence type="ECO:0000259" key="8">
    <source>
        <dbReference type="PROSITE" id="PS50109"/>
    </source>
</evidence>
<evidence type="ECO:0000256" key="1">
    <source>
        <dbReference type="ARBA" id="ARBA00000085"/>
    </source>
</evidence>
<keyword evidence="10" id="KW-1185">Reference proteome</keyword>
<feature type="transmembrane region" description="Helical" evidence="7">
    <location>
        <begin position="403"/>
        <end position="425"/>
    </location>
</feature>
<dbReference type="Pfam" id="PF00512">
    <property type="entry name" value="HisKA"/>
    <property type="match status" value="1"/>
</dbReference>
<sequence>MPFRPMPTPTPSLAARTPGWTVRRWCRRVMYRPLWLCLLLLYGALAYGQTAAIEPGGHWPLQVWRDTGLLRDDSGSMDLQQVAALPAGAQRGFRRIGTEKLKSLDMKTAWWLQLKLANHDTRALKLRLALSPYDFREIDIYLQKPGSAWQHLHGGLTSPLAHRSSRSRLPTAAFALEPGESIRILARIVTTQPHLIKPVLYTNDGFIAHEVHMRGWDSLLFGGLLALGWIALMIALFSRNGAFLLLSAEALLVAGYEAVRRGYGHLYLWPDSTEWSYRSLHVLGHLSLAVFLLFIFEVARQEKVRLPGRRWLTGFTAFELGMALASWLGDTFLVRRIAAFSTPLFAVGLLLLVAALARQRVPTRRLMLLITAYVALHMTLSALEPWGLLPDFVYQGTLGGLGVNPLAVLFGFYLSLALLAAWITLLGKQRNSATEALAQWQAQENQRLSAEVATQTQALNKALEYANDKNRQKTEILSYIGHDLRAPLATIVGYARLLVHSPASERAAQLRAIERNVDYQLDLIDELLNYARAELKPLHLVSAPVEMAGLLEDVVRQGHALSQGQHNRFQADLPGILPHTVLLDARRLRQVLLNLLSNAAKFTRRGLITLRVRAVRADTASPVWTLDFEVSDTGIGIDPGRQDSIFKAFEQGPTRPEGVGLGLFIARSIIRTMGGELYVQSAPDQGSTFRFELKLMAADDHILHWAPPDLSTQALAQTVPALPSEAPPPHDRLELAVLARDGQLSDIEYWLARMSFAYPHCTEFFTEIRGALQALDLERIESLALAQPAPADAARTSTAAAATAEAPASKAADGGASFAGTPAANASAADASAAKPSAAAASTAGTQ</sequence>
<feature type="transmembrane region" description="Helical" evidence="7">
    <location>
        <begin position="219"/>
        <end position="237"/>
    </location>
</feature>
<evidence type="ECO:0000256" key="6">
    <source>
        <dbReference type="SAM" id="MobiDB-lite"/>
    </source>
</evidence>
<dbReference type="Gene3D" id="2.60.40.2380">
    <property type="match status" value="1"/>
</dbReference>
<dbReference type="GO" id="GO:0000155">
    <property type="term" value="F:phosphorelay sensor kinase activity"/>
    <property type="evidence" value="ECO:0007669"/>
    <property type="project" value="InterPro"/>
</dbReference>
<dbReference type="SMART" id="SM00387">
    <property type="entry name" value="HATPase_c"/>
    <property type="match status" value="1"/>
</dbReference>
<feature type="region of interest" description="Disordered" evidence="6">
    <location>
        <begin position="796"/>
        <end position="822"/>
    </location>
</feature>
<organism evidence="9 10">
    <name type="scientific">Candidimonas nitroreducens</name>
    <dbReference type="NCBI Taxonomy" id="683354"/>
    <lineage>
        <taxon>Bacteria</taxon>
        <taxon>Pseudomonadati</taxon>
        <taxon>Pseudomonadota</taxon>
        <taxon>Betaproteobacteria</taxon>
        <taxon>Burkholderiales</taxon>
        <taxon>Alcaligenaceae</taxon>
        <taxon>Candidimonas</taxon>
    </lineage>
</organism>
<name>A0A225M370_9BURK</name>
<dbReference type="Pfam" id="PF02518">
    <property type="entry name" value="HATPase_c"/>
    <property type="match status" value="1"/>
</dbReference>
<dbReference type="AlphaFoldDB" id="A0A225M370"/>
<feature type="transmembrane region" description="Helical" evidence="7">
    <location>
        <begin position="242"/>
        <end position="259"/>
    </location>
</feature>
<evidence type="ECO:0000256" key="3">
    <source>
        <dbReference type="ARBA" id="ARBA00022553"/>
    </source>
</evidence>
<keyword evidence="4" id="KW-0808">Transferase</keyword>
<proteinExistence type="predicted"/>
<dbReference type="PRINTS" id="PR00344">
    <property type="entry name" value="BCTRLSENSOR"/>
</dbReference>
<dbReference type="Pfam" id="PF07695">
    <property type="entry name" value="7TMR-DISM_7TM"/>
    <property type="match status" value="1"/>
</dbReference>
<dbReference type="InterPro" id="IPR036890">
    <property type="entry name" value="HATPase_C_sf"/>
</dbReference>
<feature type="transmembrane region" description="Helical" evidence="7">
    <location>
        <begin position="334"/>
        <end position="354"/>
    </location>
</feature>
<keyword evidence="7" id="KW-0812">Transmembrane</keyword>
<dbReference type="InterPro" id="IPR011622">
    <property type="entry name" value="7TMR_DISM_rcpt_extracell_dom2"/>
</dbReference>
<dbReference type="InterPro" id="IPR036097">
    <property type="entry name" value="HisK_dim/P_sf"/>
</dbReference>
<gene>
    <name evidence="9" type="ORF">CEY11_24720</name>
</gene>
<dbReference type="CDD" id="cd00082">
    <property type="entry name" value="HisKA"/>
    <property type="match status" value="1"/>
</dbReference>
<keyword evidence="7" id="KW-1133">Transmembrane helix</keyword>
<reference evidence="10" key="1">
    <citation type="submission" date="2017-06" db="EMBL/GenBank/DDBJ databases">
        <title>Herbaspirillum phytohormonus sp. nov., isolated from the root nodule of Robinia pseudoacacia in lead-zinc mine.</title>
        <authorList>
            <person name="Fan M."/>
            <person name="Lin Y."/>
        </authorList>
    </citation>
    <scope>NUCLEOTIDE SEQUENCE [LARGE SCALE GENOMIC DNA]</scope>
    <source>
        <strain evidence="10">SC-089</strain>
    </source>
</reference>
<dbReference type="SUPFAM" id="SSF55874">
    <property type="entry name" value="ATPase domain of HSP90 chaperone/DNA topoisomerase II/histidine kinase"/>
    <property type="match status" value="1"/>
</dbReference>
<feature type="transmembrane region" description="Helical" evidence="7">
    <location>
        <begin position="279"/>
        <end position="299"/>
    </location>
</feature>
<dbReference type="SUPFAM" id="SSF47384">
    <property type="entry name" value="Homodimeric domain of signal transducing histidine kinase"/>
    <property type="match status" value="1"/>
</dbReference>
<keyword evidence="5 9" id="KW-0418">Kinase</keyword>
<dbReference type="SMART" id="SM00388">
    <property type="entry name" value="HisKA"/>
    <property type="match status" value="1"/>
</dbReference>
<dbReference type="Gene3D" id="1.10.287.130">
    <property type="match status" value="1"/>
</dbReference>
<evidence type="ECO:0000256" key="4">
    <source>
        <dbReference type="ARBA" id="ARBA00022679"/>
    </source>
</evidence>
<feature type="domain" description="Histidine kinase" evidence="8">
    <location>
        <begin position="479"/>
        <end position="697"/>
    </location>
</feature>
<protein>
    <recommendedName>
        <fullName evidence="2">histidine kinase</fullName>
        <ecNumber evidence="2">2.7.13.3</ecNumber>
    </recommendedName>
</protein>
<dbReference type="InterPro" id="IPR005467">
    <property type="entry name" value="His_kinase_dom"/>
</dbReference>
<evidence type="ECO:0000256" key="2">
    <source>
        <dbReference type="ARBA" id="ARBA00012438"/>
    </source>
</evidence>
<dbReference type="CDD" id="cd16922">
    <property type="entry name" value="HATPase_EvgS-ArcB-TorS-like"/>
    <property type="match status" value="1"/>
</dbReference>
<dbReference type="Pfam" id="PF07696">
    <property type="entry name" value="7TMR-DISMED2"/>
    <property type="match status" value="1"/>
</dbReference>
<dbReference type="InterPro" id="IPR011623">
    <property type="entry name" value="7TMR_DISM_rcpt_extracell_dom1"/>
</dbReference>
<feature type="transmembrane region" description="Helical" evidence="7">
    <location>
        <begin position="311"/>
        <end position="328"/>
    </location>
</feature>